<evidence type="ECO:0000313" key="3">
    <source>
        <dbReference type="EMBL" id="RSM63846.1"/>
    </source>
</evidence>
<evidence type="ECO:0000259" key="2">
    <source>
        <dbReference type="Pfam" id="PF03807"/>
    </source>
</evidence>
<dbReference type="Proteomes" id="UP000287547">
    <property type="component" value="Unassembled WGS sequence"/>
</dbReference>
<dbReference type="InterPro" id="IPR051267">
    <property type="entry name" value="STEAP_metalloreductase"/>
</dbReference>
<reference evidence="3 4" key="1">
    <citation type="submission" date="2018-05" db="EMBL/GenBank/DDBJ databases">
        <title>Evolution of GPA BGCs.</title>
        <authorList>
            <person name="Waglechner N."/>
            <person name="Wright G.D."/>
        </authorList>
    </citation>
    <scope>NUCLEOTIDE SEQUENCE [LARGE SCALE GENOMIC DNA]</scope>
    <source>
        <strain evidence="3 4">A82846</strain>
    </source>
</reference>
<name>A0A428Y8A8_KIBAR</name>
<keyword evidence="1" id="KW-0560">Oxidoreductase</keyword>
<protein>
    <submittedName>
        <fullName evidence="3">NADP oxidoreductase</fullName>
    </submittedName>
</protein>
<dbReference type="InterPro" id="IPR036291">
    <property type="entry name" value="NAD(P)-bd_dom_sf"/>
</dbReference>
<evidence type="ECO:0000313" key="4">
    <source>
        <dbReference type="Proteomes" id="UP000287547"/>
    </source>
</evidence>
<dbReference type="AlphaFoldDB" id="A0A428Y8A8"/>
<dbReference type="SUPFAM" id="SSF51735">
    <property type="entry name" value="NAD(P)-binding Rossmann-fold domains"/>
    <property type="match status" value="1"/>
</dbReference>
<sequence length="221" mass="23172">MWTVGIIGSGRIGGTVARLAVAAGYSVVISNSRGPDTLADLVAELGPRARAATPAEAAETGDLVVLSIPVRACTEVPVEPLKGKIVIDTINYDPRLHGHIAELDNASITTSEMVQEHLSASHVVKAFNNIFFQTLRTLARPSGATDRTALPIAGDDPDAKAEVSRFLDAIGYDTVDAGSLAEGWRWQPGTPAHVVYAGETVQVAQPGNAEKVRDALAAATR</sequence>
<dbReference type="EMBL" id="QHKI01000104">
    <property type="protein sequence ID" value="RSM63846.1"/>
    <property type="molecule type" value="Genomic_DNA"/>
</dbReference>
<proteinExistence type="predicted"/>
<comment type="caution">
    <text evidence="3">The sequence shown here is derived from an EMBL/GenBank/DDBJ whole genome shotgun (WGS) entry which is preliminary data.</text>
</comment>
<dbReference type="Pfam" id="PF03807">
    <property type="entry name" value="F420_oxidored"/>
    <property type="match status" value="1"/>
</dbReference>
<dbReference type="PANTHER" id="PTHR14239">
    <property type="entry name" value="DUDULIN-RELATED"/>
    <property type="match status" value="1"/>
</dbReference>
<dbReference type="GO" id="GO:0016491">
    <property type="term" value="F:oxidoreductase activity"/>
    <property type="evidence" value="ECO:0007669"/>
    <property type="project" value="UniProtKB-KW"/>
</dbReference>
<gene>
    <name evidence="3" type="ORF">DMH04_52490</name>
</gene>
<accession>A0A428Y8A8</accession>
<dbReference type="OrthoDB" id="1523398at2"/>
<dbReference type="Gene3D" id="3.40.50.720">
    <property type="entry name" value="NAD(P)-binding Rossmann-like Domain"/>
    <property type="match status" value="1"/>
</dbReference>
<dbReference type="InterPro" id="IPR028939">
    <property type="entry name" value="P5C_Rdtase_cat_N"/>
</dbReference>
<organism evidence="3 4">
    <name type="scientific">Kibdelosporangium aridum</name>
    <dbReference type="NCBI Taxonomy" id="2030"/>
    <lineage>
        <taxon>Bacteria</taxon>
        <taxon>Bacillati</taxon>
        <taxon>Actinomycetota</taxon>
        <taxon>Actinomycetes</taxon>
        <taxon>Pseudonocardiales</taxon>
        <taxon>Pseudonocardiaceae</taxon>
        <taxon>Kibdelosporangium</taxon>
    </lineage>
</organism>
<dbReference type="PANTHER" id="PTHR14239:SF10">
    <property type="entry name" value="REDUCTASE"/>
    <property type="match status" value="1"/>
</dbReference>
<evidence type="ECO:0000256" key="1">
    <source>
        <dbReference type="ARBA" id="ARBA00023002"/>
    </source>
</evidence>
<feature type="domain" description="Pyrroline-5-carboxylate reductase catalytic N-terminal" evidence="2">
    <location>
        <begin position="3"/>
        <end position="92"/>
    </location>
</feature>